<comment type="subcellular location">
    <subcellularLocation>
        <location evidence="1">Membrane</location>
        <topology evidence="1">Multi-pass membrane protein</topology>
    </subcellularLocation>
</comment>
<evidence type="ECO:0000256" key="2">
    <source>
        <dbReference type="ARBA" id="ARBA00006012"/>
    </source>
</evidence>
<keyword evidence="6" id="KW-0067">ATP-binding</keyword>
<dbReference type="GO" id="GO:0016020">
    <property type="term" value="C:membrane"/>
    <property type="evidence" value="ECO:0007669"/>
    <property type="project" value="UniProtKB-SubCell"/>
</dbReference>
<evidence type="ECO:0000256" key="3">
    <source>
        <dbReference type="ARBA" id="ARBA00022448"/>
    </source>
</evidence>
<dbReference type="InterPro" id="IPR003593">
    <property type="entry name" value="AAA+_ATPase"/>
</dbReference>
<dbReference type="Pfam" id="PF01061">
    <property type="entry name" value="ABC2_membrane"/>
    <property type="match status" value="2"/>
</dbReference>
<feature type="transmembrane region" description="Helical" evidence="10">
    <location>
        <begin position="778"/>
        <end position="797"/>
    </location>
</feature>
<dbReference type="AlphaFoldDB" id="A0A4U0VWD3"/>
<accession>A0A4U0VWD3</accession>
<feature type="region of interest" description="Disordered" evidence="9">
    <location>
        <begin position="287"/>
        <end position="317"/>
    </location>
</feature>
<comment type="similarity">
    <text evidence="2">Belongs to the ABC transporter superfamily. ABCG family. PDR (TC 3.A.1.205) subfamily.</text>
</comment>
<evidence type="ECO:0000256" key="9">
    <source>
        <dbReference type="SAM" id="MobiDB-lite"/>
    </source>
</evidence>
<feature type="transmembrane region" description="Helical" evidence="10">
    <location>
        <begin position="701"/>
        <end position="718"/>
    </location>
</feature>
<keyword evidence="5" id="KW-0547">Nucleotide-binding</keyword>
<dbReference type="STRING" id="331657.A0A4U0VWD3"/>
<evidence type="ECO:0000256" key="5">
    <source>
        <dbReference type="ARBA" id="ARBA00022741"/>
    </source>
</evidence>
<evidence type="ECO:0000259" key="11">
    <source>
        <dbReference type="PROSITE" id="PS50893"/>
    </source>
</evidence>
<evidence type="ECO:0000256" key="8">
    <source>
        <dbReference type="ARBA" id="ARBA00023136"/>
    </source>
</evidence>
<dbReference type="InterPro" id="IPR010929">
    <property type="entry name" value="PDR_CDR_ABC"/>
</dbReference>
<comment type="caution">
    <text evidence="12">The sequence shown here is derived from an EMBL/GenBank/DDBJ whole genome shotgun (WGS) entry which is preliminary data.</text>
</comment>
<dbReference type="InterPro" id="IPR003439">
    <property type="entry name" value="ABC_transporter-like_ATP-bd"/>
</dbReference>
<evidence type="ECO:0000256" key="7">
    <source>
        <dbReference type="ARBA" id="ARBA00022989"/>
    </source>
</evidence>
<evidence type="ECO:0000256" key="4">
    <source>
        <dbReference type="ARBA" id="ARBA00022692"/>
    </source>
</evidence>
<gene>
    <name evidence="12" type="ORF">B0A49_10961</name>
</gene>
<dbReference type="InterPro" id="IPR034003">
    <property type="entry name" value="ABCG_PDR_2"/>
</dbReference>
<proteinExistence type="inferred from homology"/>
<evidence type="ECO:0000256" key="6">
    <source>
        <dbReference type="ARBA" id="ARBA00022840"/>
    </source>
</evidence>
<dbReference type="Proteomes" id="UP000308768">
    <property type="component" value="Unassembled WGS sequence"/>
</dbReference>
<dbReference type="InterPro" id="IPR013525">
    <property type="entry name" value="ABC2_TM"/>
</dbReference>
<keyword evidence="13" id="KW-1185">Reference proteome</keyword>
<dbReference type="Gene3D" id="3.40.50.300">
    <property type="entry name" value="P-loop containing nucleotide triphosphate hydrolases"/>
    <property type="match status" value="1"/>
</dbReference>
<dbReference type="Pfam" id="PF06422">
    <property type="entry name" value="PDR_CDR"/>
    <property type="match status" value="1"/>
</dbReference>
<dbReference type="EMBL" id="NAJN01002408">
    <property type="protein sequence ID" value="TKA53126.1"/>
    <property type="molecule type" value="Genomic_DNA"/>
</dbReference>
<dbReference type="CDD" id="cd03232">
    <property type="entry name" value="ABCG_PDR_domain2"/>
    <property type="match status" value="1"/>
</dbReference>
<feature type="transmembrane region" description="Helical" evidence="10">
    <location>
        <begin position="102"/>
        <end position="120"/>
    </location>
</feature>
<dbReference type="FunFam" id="3.40.50.300:FF:000054">
    <property type="entry name" value="ABC multidrug transporter atrF"/>
    <property type="match status" value="1"/>
</dbReference>
<feature type="transmembrane region" description="Helical" evidence="10">
    <location>
        <begin position="809"/>
        <end position="828"/>
    </location>
</feature>
<evidence type="ECO:0000313" key="12">
    <source>
        <dbReference type="EMBL" id="TKA53126.1"/>
    </source>
</evidence>
<feature type="domain" description="ABC transporter" evidence="11">
    <location>
        <begin position="333"/>
        <end position="571"/>
    </location>
</feature>
<feature type="non-terminal residue" evidence="12">
    <location>
        <position position="1"/>
    </location>
</feature>
<dbReference type="GO" id="GO:0005524">
    <property type="term" value="F:ATP binding"/>
    <property type="evidence" value="ECO:0007669"/>
    <property type="project" value="UniProtKB-KW"/>
</dbReference>
<evidence type="ECO:0000256" key="10">
    <source>
        <dbReference type="SAM" id="Phobius"/>
    </source>
</evidence>
<dbReference type="PROSITE" id="PS50893">
    <property type="entry name" value="ABC_TRANSPORTER_2"/>
    <property type="match status" value="1"/>
</dbReference>
<evidence type="ECO:0000313" key="13">
    <source>
        <dbReference type="Proteomes" id="UP000308768"/>
    </source>
</evidence>
<feature type="transmembrane region" description="Helical" evidence="10">
    <location>
        <begin position="243"/>
        <end position="276"/>
    </location>
</feature>
<dbReference type="SUPFAM" id="SSF52540">
    <property type="entry name" value="P-loop containing nucleoside triphosphate hydrolases"/>
    <property type="match status" value="1"/>
</dbReference>
<protein>
    <recommendedName>
        <fullName evidence="11">ABC transporter domain-containing protein</fullName>
    </recommendedName>
</protein>
<organism evidence="12 13">
    <name type="scientific">Cryomyces minteri</name>
    <dbReference type="NCBI Taxonomy" id="331657"/>
    <lineage>
        <taxon>Eukaryota</taxon>
        <taxon>Fungi</taxon>
        <taxon>Dikarya</taxon>
        <taxon>Ascomycota</taxon>
        <taxon>Pezizomycotina</taxon>
        <taxon>Dothideomycetes</taxon>
        <taxon>Dothideomycetes incertae sedis</taxon>
        <taxon>Cryomyces</taxon>
    </lineage>
</organism>
<dbReference type="InterPro" id="IPR027417">
    <property type="entry name" value="P-loop_NTPase"/>
</dbReference>
<feature type="transmembrane region" description="Helical" evidence="10">
    <location>
        <begin position="958"/>
        <end position="977"/>
    </location>
</feature>
<feature type="transmembrane region" description="Helical" evidence="10">
    <location>
        <begin position="70"/>
        <end position="90"/>
    </location>
</feature>
<feature type="compositionally biased region" description="Polar residues" evidence="9">
    <location>
        <begin position="302"/>
        <end position="311"/>
    </location>
</feature>
<dbReference type="GO" id="GO:0140359">
    <property type="term" value="F:ABC-type transporter activity"/>
    <property type="evidence" value="ECO:0007669"/>
    <property type="project" value="InterPro"/>
</dbReference>
<evidence type="ECO:0000256" key="1">
    <source>
        <dbReference type="ARBA" id="ARBA00004141"/>
    </source>
</evidence>
<dbReference type="PANTHER" id="PTHR19241">
    <property type="entry name" value="ATP-BINDING CASSETTE TRANSPORTER"/>
    <property type="match status" value="1"/>
</dbReference>
<sequence length="989" mass="108975">NGLIVGSLFYGQPLNTEGAFSRGGSAFFSILFLGWLQLTELMKAVSGRAVVARHKDYAFYRPSAVSIARVVTDIPILFVQVVIFGVIMYFLTGLDVDVSKFWIYLLFVYVTTFCITALYRMFASLSPTIDDAVRFSGIALNLLVIYTGYVIPKTQLLSRTPWFGWLNYVSPVSYAFEAVLTNEFSGRTMQCAPSQLVPQGPGIDPAYQGCALSGAAVNAHSVDGAAYLQTTYSYTRSNLWRNFGVVIAFTVLYILVTALATELFLFASSGGGALIFKKSKKAKKAVQDAKASDDEEKATPTDGISTPSSGGTAVDAQAEEEALQQLEKSESVFTWENVEYTVPYNGGERKLLNKVNGYAKPGVMVALVGASGAGKTTLLNTLAQRQTTGVVTGDMLVDGRKLGREFQRGTGFCEQMDLHDQTATIREALEFSAILRQDRTVSREEKLAYVDKIIDLLELGDMQDAIVASLGVEQKKRLTIGVELAAKPSLLLFLDEPTSGLDSQSAYSIVRFLKKLAAAGQAIVCTIHQPSSILIQQFDMILALNPGGNTFYFGPVGENGGAVIKYFADRGVECPPHKNVAEFILETAAKGGKRADGKRLNWSEEWKNSEEAKEVLAEIGRVKTQRSKAVDDKAGKEQEYEFAAPVWLQTTMLTRRVFTQHWRDPSYYYGKLFVSVIIGIFNGFTFYMLGNTIQDMQNRMFTAFLILVIPPTIVNAVVPKFYQNMALWQAREHPSRIYGWFAFTTAQVVAEIPIAIVGALIYWLLWYYPSGLPTDSSTAGYVFLMTMLFFLFQASWGQWICAFAPSFTVISNVLPFFFVMFSLFNGVVRPYGQLGVFWRYWMYYANPSTYWIGGVMAATLADVPIRCAPAEAAHFNVPAGQTCASYAGAFAQAAGGYLLDPGAAADCQYCPYSSGTQYMSTLNVAPADKWRYFAVFLAFVVSNWALVYFFVWSVRVKGWTFGFGPLFAAAGTGVKAVKGLLGRRSKEEA</sequence>
<reference evidence="12 13" key="1">
    <citation type="submission" date="2017-03" db="EMBL/GenBank/DDBJ databases">
        <title>Genomes of endolithic fungi from Antarctica.</title>
        <authorList>
            <person name="Coleine C."/>
            <person name="Masonjones S."/>
            <person name="Stajich J.E."/>
        </authorList>
    </citation>
    <scope>NUCLEOTIDE SEQUENCE [LARGE SCALE GENOMIC DNA]</scope>
    <source>
        <strain evidence="12 13">CCFEE 5187</strain>
    </source>
</reference>
<dbReference type="OrthoDB" id="245989at2759"/>
<feature type="transmembrane region" description="Helical" evidence="10">
    <location>
        <begin position="932"/>
        <end position="952"/>
    </location>
</feature>
<feature type="transmembrane region" description="Helical" evidence="10">
    <location>
        <begin position="738"/>
        <end position="766"/>
    </location>
</feature>
<dbReference type="GO" id="GO:0016887">
    <property type="term" value="F:ATP hydrolysis activity"/>
    <property type="evidence" value="ECO:0007669"/>
    <property type="project" value="InterPro"/>
</dbReference>
<name>A0A4U0VWD3_9PEZI</name>
<feature type="transmembrane region" description="Helical" evidence="10">
    <location>
        <begin position="132"/>
        <end position="151"/>
    </location>
</feature>
<dbReference type="SMART" id="SM00382">
    <property type="entry name" value="AAA"/>
    <property type="match status" value="1"/>
</dbReference>
<keyword evidence="8 10" id="KW-0472">Membrane</keyword>
<keyword evidence="4 10" id="KW-0812">Transmembrane</keyword>
<keyword evidence="3" id="KW-0813">Transport</keyword>
<feature type="transmembrane region" description="Helical" evidence="10">
    <location>
        <begin position="668"/>
        <end position="689"/>
    </location>
</feature>
<dbReference type="Pfam" id="PF00005">
    <property type="entry name" value="ABC_tran"/>
    <property type="match status" value="1"/>
</dbReference>
<keyword evidence="7 10" id="KW-1133">Transmembrane helix</keyword>